<dbReference type="InterPro" id="IPR008928">
    <property type="entry name" value="6-hairpin_glycosidase_sf"/>
</dbReference>
<dbReference type="Gene3D" id="1.50.10.10">
    <property type="match status" value="1"/>
</dbReference>
<organism evidence="3 4">
    <name type="scientific">Dyadobacter psychrotolerans</name>
    <dbReference type="NCBI Taxonomy" id="2541721"/>
    <lineage>
        <taxon>Bacteria</taxon>
        <taxon>Pseudomonadati</taxon>
        <taxon>Bacteroidota</taxon>
        <taxon>Cytophagia</taxon>
        <taxon>Cytophagales</taxon>
        <taxon>Spirosomataceae</taxon>
        <taxon>Dyadobacter</taxon>
    </lineage>
</organism>
<evidence type="ECO:0000259" key="2">
    <source>
        <dbReference type="Pfam" id="PF22422"/>
    </source>
</evidence>
<proteinExistence type="predicted"/>
<keyword evidence="1" id="KW-0732">Signal</keyword>
<keyword evidence="4" id="KW-1185">Reference proteome</keyword>
<gene>
    <name evidence="3" type="ORF">E0F88_20565</name>
</gene>
<dbReference type="PANTHER" id="PTHR23403">
    <property type="entry name" value="TREHALASE"/>
    <property type="match status" value="1"/>
</dbReference>
<accession>A0A4R5DFP6</accession>
<dbReference type="InterPro" id="IPR054491">
    <property type="entry name" value="MGH1-like_GH"/>
</dbReference>
<feature type="signal peptide" evidence="1">
    <location>
        <begin position="1"/>
        <end position="23"/>
    </location>
</feature>
<dbReference type="InterPro" id="IPR001661">
    <property type="entry name" value="Glyco_hydro_37"/>
</dbReference>
<name>A0A4R5DFP6_9BACT</name>
<dbReference type="OrthoDB" id="49490at2"/>
<dbReference type="InterPro" id="IPR012341">
    <property type="entry name" value="6hp_glycosidase-like_sf"/>
</dbReference>
<feature type="chain" id="PRO_5020255603" description="Mannosylglycerate hydrolase MGH1-like glycoside hydrolase domain-containing protein" evidence="1">
    <location>
        <begin position="24"/>
        <end position="534"/>
    </location>
</feature>
<dbReference type="SUPFAM" id="SSF48208">
    <property type="entry name" value="Six-hairpin glycosidases"/>
    <property type="match status" value="1"/>
</dbReference>
<dbReference type="GO" id="GO:0005993">
    <property type="term" value="P:trehalose catabolic process"/>
    <property type="evidence" value="ECO:0007669"/>
    <property type="project" value="TreeGrafter"/>
</dbReference>
<reference evidence="3 4" key="1">
    <citation type="submission" date="2019-03" db="EMBL/GenBank/DDBJ databases">
        <title>Dyadobacter AR-3-6 sp. nov., isolated from arctic soil.</title>
        <authorList>
            <person name="Chaudhary D.K."/>
        </authorList>
    </citation>
    <scope>NUCLEOTIDE SEQUENCE [LARGE SCALE GENOMIC DNA]</scope>
    <source>
        <strain evidence="3 4">AR-3-6</strain>
    </source>
</reference>
<evidence type="ECO:0000313" key="3">
    <source>
        <dbReference type="EMBL" id="TDE12746.1"/>
    </source>
</evidence>
<feature type="domain" description="Mannosylglycerate hydrolase MGH1-like glycoside hydrolase" evidence="2">
    <location>
        <begin position="211"/>
        <end position="403"/>
    </location>
</feature>
<protein>
    <recommendedName>
        <fullName evidence="2">Mannosylglycerate hydrolase MGH1-like glycoside hydrolase domain-containing protein</fullName>
    </recommendedName>
</protein>
<dbReference type="AlphaFoldDB" id="A0A4R5DFP6"/>
<dbReference type="GO" id="GO:0004555">
    <property type="term" value="F:alpha,alpha-trehalase activity"/>
    <property type="evidence" value="ECO:0007669"/>
    <property type="project" value="InterPro"/>
</dbReference>
<comment type="caution">
    <text evidence="3">The sequence shown here is derived from an EMBL/GenBank/DDBJ whole genome shotgun (WGS) entry which is preliminary data.</text>
</comment>
<evidence type="ECO:0000313" key="4">
    <source>
        <dbReference type="Proteomes" id="UP000294850"/>
    </source>
</evidence>
<dbReference type="Pfam" id="PF22422">
    <property type="entry name" value="MGH1-like_GH"/>
    <property type="match status" value="1"/>
</dbReference>
<dbReference type="Proteomes" id="UP000294850">
    <property type="component" value="Unassembled WGS sequence"/>
</dbReference>
<evidence type="ECO:0000256" key="1">
    <source>
        <dbReference type="SAM" id="SignalP"/>
    </source>
</evidence>
<dbReference type="EMBL" id="SMFL01000008">
    <property type="protein sequence ID" value="TDE12746.1"/>
    <property type="molecule type" value="Genomic_DNA"/>
</dbReference>
<dbReference type="PANTHER" id="PTHR23403:SF1">
    <property type="entry name" value="TREHALASE"/>
    <property type="match status" value="1"/>
</dbReference>
<sequence length="534" mass="60647">MTPFKRFFLLVLIIIAFDNYSNASCPNMVPPADSVRKRENVNGDNVVPVLTFPGITQADFKDAFNVLNECLVMDPGFGFTYPFIAPGGHYGQCWWQLDGSISMQGTKWVNQKFSENMLRGFAAVQKPDGRIPLYGHDNVPNFPTCSSLPKLFRSAYDVLKQSQDKKLIAETYYTLKNYLNWWFSDERLDKESGLITGIFEESFPPFENRLKAVAQVDLNVEVLAGCHYVAKIADYLGLKEDAKKFRLLEKGLKQSINKYMWNESAGAFYAYLVNEQKLDDKLICYTFDPFRHQIASPERFPAMTNMLTDNRYFNWDENALTSVSKTDKLYNETVGDYNGNPAWSGDIWTLRNEAVIEGLEDIGRYDLASELSLKTVKMFNANYTEFLKTSDASGQGVKRYAWTAAQYIQILIENIFGIDYNRFTKTITIRPNLSSLLTGKDIALEKLMLPDGNRLNIYIASTSESVKVKYKMTGQTSNMNIVVALPVNGKNILTVTDAQNQTLKFLKSQQNSAAIYQINNGTKKTGIFNFIFAR</sequence>